<dbReference type="PANTHER" id="PTHR46889:SF4">
    <property type="entry name" value="TRANSPOSASE INSO FOR INSERTION SEQUENCE ELEMENT IS911B-RELATED"/>
    <property type="match status" value="1"/>
</dbReference>
<dbReference type="GO" id="GO:0015074">
    <property type="term" value="P:DNA integration"/>
    <property type="evidence" value="ECO:0007669"/>
    <property type="project" value="InterPro"/>
</dbReference>
<dbReference type="SUPFAM" id="SSF53098">
    <property type="entry name" value="Ribonuclease H-like"/>
    <property type="match status" value="1"/>
</dbReference>
<dbReference type="InterPro" id="IPR001584">
    <property type="entry name" value="Integrase_cat-core"/>
</dbReference>
<dbReference type="InterPro" id="IPR012337">
    <property type="entry name" value="RNaseH-like_sf"/>
</dbReference>
<dbReference type="InterPro" id="IPR009057">
    <property type="entry name" value="Homeodomain-like_sf"/>
</dbReference>
<accession>A0A2T7FSN8</accession>
<evidence type="ECO:0000256" key="1">
    <source>
        <dbReference type="SAM" id="Coils"/>
    </source>
</evidence>
<feature type="coiled-coil region" evidence="1">
    <location>
        <begin position="69"/>
        <end position="103"/>
    </location>
</feature>
<dbReference type="InterPro" id="IPR002514">
    <property type="entry name" value="Transposase_8"/>
</dbReference>
<dbReference type="Gene3D" id="1.10.10.10">
    <property type="entry name" value="Winged helix-like DNA-binding domain superfamily/Winged helix DNA-binding domain"/>
    <property type="match status" value="1"/>
</dbReference>
<keyword evidence="1" id="KW-0175">Coiled coil</keyword>
<dbReference type="InterPro" id="IPR048020">
    <property type="entry name" value="Transpos_IS3"/>
</dbReference>
<dbReference type="GO" id="GO:0004803">
    <property type="term" value="F:transposase activity"/>
    <property type="evidence" value="ECO:0007669"/>
    <property type="project" value="InterPro"/>
</dbReference>
<evidence type="ECO:0000259" key="2">
    <source>
        <dbReference type="PROSITE" id="PS50994"/>
    </source>
</evidence>
<dbReference type="InterPro" id="IPR036397">
    <property type="entry name" value="RNaseH_sf"/>
</dbReference>
<sequence length="402" mass="45472">MSEMEIITDGGRRRRWSAAEKLRIVEETLYDGDSVSAVARRNGVAPNLLYRWRRLMLEGGSIAVTGDDSVTSNKAVREMEARVRELERQLGRKTLEVEILKEALDKSRSKKTDLACAVAQTGRFPVKAVAQTLGVSRSNLHERQKGTTEPRRSYYKAQDAALLPRIERLVAERPTYGYRRICAVLNRELQAEGLAPANHKRVYRIMKANNLLLERSGFNRPERAHDGKVIMMRSNLRWCSDGLEFTCWNGDIIRAAFLLDAHDREVIAWRAVANAGISGSDVRDMLLEAVEKRFGSYHAPEVVEVLSDNGSAYTAKETRIFARQLGLKSCFTPVASPQSNGMSEAFVKTLKRDYVRVKPLPNAETVLNLIGEWIEDYNNNHPHSGLRWRSPREFIKATTETA</sequence>
<dbReference type="PROSITE" id="PS50994">
    <property type="entry name" value="INTEGRASE"/>
    <property type="match status" value="1"/>
</dbReference>
<dbReference type="InterPro" id="IPR025948">
    <property type="entry name" value="HTH-like_dom"/>
</dbReference>
<evidence type="ECO:0000313" key="3">
    <source>
        <dbReference type="EMBL" id="PVA05186.1"/>
    </source>
</evidence>
<dbReference type="AlphaFoldDB" id="A0A2T7FSN8"/>
<dbReference type="InterPro" id="IPR036388">
    <property type="entry name" value="WH-like_DNA-bd_sf"/>
</dbReference>
<protein>
    <submittedName>
        <fullName evidence="3">IS3 family transposase</fullName>
    </submittedName>
</protein>
<keyword evidence="4" id="KW-1185">Reference proteome</keyword>
<evidence type="ECO:0000313" key="4">
    <source>
        <dbReference type="Proteomes" id="UP000244817"/>
    </source>
</evidence>
<dbReference type="PANTHER" id="PTHR46889">
    <property type="entry name" value="TRANSPOSASE INSF FOR INSERTION SEQUENCE IS3B-RELATED"/>
    <property type="match status" value="1"/>
</dbReference>
<organism evidence="3 4">
    <name type="scientific">Thalassorhabdomicrobium marinisediminis</name>
    <dbReference type="NCBI Taxonomy" id="2170577"/>
    <lineage>
        <taxon>Bacteria</taxon>
        <taxon>Pseudomonadati</taxon>
        <taxon>Pseudomonadota</taxon>
        <taxon>Alphaproteobacteria</taxon>
        <taxon>Rhodobacterales</taxon>
        <taxon>Paracoccaceae</taxon>
        <taxon>Thalassorhabdomicrobium</taxon>
    </lineage>
</organism>
<feature type="domain" description="Integrase catalytic" evidence="2">
    <location>
        <begin position="230"/>
        <end position="399"/>
    </location>
</feature>
<dbReference type="GO" id="GO:0006313">
    <property type="term" value="P:DNA transposition"/>
    <property type="evidence" value="ECO:0007669"/>
    <property type="project" value="InterPro"/>
</dbReference>
<dbReference type="InterPro" id="IPR050900">
    <property type="entry name" value="Transposase_IS3/IS150/IS904"/>
</dbReference>
<comment type="caution">
    <text evidence="3">The sequence shown here is derived from an EMBL/GenBank/DDBJ whole genome shotgun (WGS) entry which is preliminary data.</text>
</comment>
<name>A0A2T7FSN8_9RHOB</name>
<dbReference type="SUPFAM" id="SSF46689">
    <property type="entry name" value="Homeodomain-like"/>
    <property type="match status" value="1"/>
</dbReference>
<dbReference type="Pfam" id="PF13276">
    <property type="entry name" value="HTH_21"/>
    <property type="match status" value="1"/>
</dbReference>
<dbReference type="EMBL" id="QCYG01000021">
    <property type="protein sequence ID" value="PVA05186.1"/>
    <property type="molecule type" value="Genomic_DNA"/>
</dbReference>
<dbReference type="Proteomes" id="UP000244817">
    <property type="component" value="Unassembled WGS sequence"/>
</dbReference>
<proteinExistence type="predicted"/>
<dbReference type="Gene3D" id="3.30.420.10">
    <property type="entry name" value="Ribonuclease H-like superfamily/Ribonuclease H"/>
    <property type="match status" value="1"/>
</dbReference>
<dbReference type="Pfam" id="PF01527">
    <property type="entry name" value="HTH_Tnp_1"/>
    <property type="match status" value="1"/>
</dbReference>
<dbReference type="GO" id="GO:0003677">
    <property type="term" value="F:DNA binding"/>
    <property type="evidence" value="ECO:0007669"/>
    <property type="project" value="InterPro"/>
</dbReference>
<dbReference type="NCBIfam" id="NF033516">
    <property type="entry name" value="transpos_IS3"/>
    <property type="match status" value="1"/>
</dbReference>
<gene>
    <name evidence="3" type="ORF">DC363_16540</name>
</gene>
<reference evidence="3 4" key="1">
    <citation type="submission" date="2018-04" db="EMBL/GenBank/DDBJ databases">
        <title>Pelagivirga bohaiensis gen. nov., sp. nov., a bacterium isolated from the Bohai Sea.</title>
        <authorList>
            <person name="Ji X."/>
        </authorList>
    </citation>
    <scope>NUCLEOTIDE SEQUENCE [LARGE SCALE GENOMIC DNA]</scope>
    <source>
        <strain evidence="3 4">BH-SD16</strain>
    </source>
</reference>
<dbReference type="Pfam" id="PF00665">
    <property type="entry name" value="rve"/>
    <property type="match status" value="1"/>
</dbReference>
<dbReference type="OrthoDB" id="9813285at2"/>